<evidence type="ECO:0000259" key="13">
    <source>
        <dbReference type="Pfam" id="PF22599"/>
    </source>
</evidence>
<dbReference type="PANTHER" id="PTHR30081:SF1">
    <property type="entry name" value="PROTEIN TRANSLOCASE SUBUNIT SECD"/>
    <property type="match status" value="1"/>
</dbReference>
<dbReference type="HAMAP" id="MF_01463_B">
    <property type="entry name" value="SecD_B"/>
    <property type="match status" value="1"/>
</dbReference>
<dbReference type="GO" id="GO:0015450">
    <property type="term" value="F:protein-transporting ATPase activity"/>
    <property type="evidence" value="ECO:0007669"/>
    <property type="project" value="InterPro"/>
</dbReference>
<dbReference type="Gene3D" id="3.30.1360.200">
    <property type="match status" value="1"/>
</dbReference>
<dbReference type="InterPro" id="IPR055344">
    <property type="entry name" value="SecD_SecF_C_bact"/>
</dbReference>
<evidence type="ECO:0000259" key="12">
    <source>
        <dbReference type="Pfam" id="PF21760"/>
    </source>
</evidence>
<accession>A0A1K1LBL5</accession>
<dbReference type="NCBIfam" id="TIGR00916">
    <property type="entry name" value="2A0604s01"/>
    <property type="match status" value="1"/>
</dbReference>
<feature type="transmembrane region" description="Helical" evidence="10">
    <location>
        <begin position="365"/>
        <end position="386"/>
    </location>
</feature>
<dbReference type="InterPro" id="IPR054384">
    <property type="entry name" value="SecDF_P1_head"/>
</dbReference>
<evidence type="ECO:0000256" key="4">
    <source>
        <dbReference type="ARBA" id="ARBA00022519"/>
    </source>
</evidence>
<dbReference type="GO" id="GO:0065002">
    <property type="term" value="P:intracellular protein transmembrane transport"/>
    <property type="evidence" value="ECO:0007669"/>
    <property type="project" value="UniProtKB-UniRule"/>
</dbReference>
<comment type="function">
    <text evidence="10">Part of the Sec protein translocase complex. Interacts with the SecYEG preprotein conducting channel. SecDF uses the proton motive force (PMF) to complete protein translocation after the ATP-dependent function of SecA.</text>
</comment>
<evidence type="ECO:0000259" key="11">
    <source>
        <dbReference type="Pfam" id="PF02355"/>
    </source>
</evidence>
<feature type="domain" description="Protein translocase subunit SecDF P1" evidence="12">
    <location>
        <begin position="152"/>
        <end position="210"/>
    </location>
</feature>
<gene>
    <name evidence="10" type="primary">secD</name>
    <name evidence="14" type="ORF">DESPIGER_0205</name>
</gene>
<evidence type="ECO:0000256" key="2">
    <source>
        <dbReference type="ARBA" id="ARBA00022448"/>
    </source>
</evidence>
<evidence type="ECO:0000256" key="6">
    <source>
        <dbReference type="ARBA" id="ARBA00022927"/>
    </source>
</evidence>
<dbReference type="GO" id="GO:0005886">
    <property type="term" value="C:plasma membrane"/>
    <property type="evidence" value="ECO:0007669"/>
    <property type="project" value="UniProtKB-SubCell"/>
</dbReference>
<dbReference type="Pfam" id="PF22599">
    <property type="entry name" value="SecDF_P1_head"/>
    <property type="match status" value="1"/>
</dbReference>
<dbReference type="Gene3D" id="3.30.70.3400">
    <property type="match status" value="2"/>
</dbReference>
<dbReference type="InterPro" id="IPR005791">
    <property type="entry name" value="SecD"/>
</dbReference>
<dbReference type="RefSeq" id="WP_072331933.1">
    <property type="nucleotide sequence ID" value="NZ_JAXXLW010000052.1"/>
</dbReference>
<dbReference type="AlphaFoldDB" id="A0A1K1LBL5"/>
<dbReference type="InterPro" id="IPR001036">
    <property type="entry name" value="Acrflvin-R"/>
</dbReference>
<evidence type="ECO:0000313" key="15">
    <source>
        <dbReference type="Proteomes" id="UP000186323"/>
    </source>
</evidence>
<dbReference type="KEGG" id="dpg:DESPIGER_0205"/>
<feature type="domain" description="SecDF P1 head subdomain" evidence="13">
    <location>
        <begin position="241"/>
        <end position="343"/>
    </location>
</feature>
<keyword evidence="7 10" id="KW-1133">Transmembrane helix</keyword>
<dbReference type="PRINTS" id="PR00702">
    <property type="entry name" value="ACRIFLAVINRP"/>
</dbReference>
<keyword evidence="15" id="KW-1185">Reference proteome</keyword>
<feature type="domain" description="Protein export membrane protein SecD/SecF C-terminal" evidence="11">
    <location>
        <begin position="346"/>
        <end position="517"/>
    </location>
</feature>
<feature type="transmembrane region" description="Helical" evidence="10">
    <location>
        <begin position="393"/>
        <end position="412"/>
    </location>
</feature>
<dbReference type="GO" id="GO:0043952">
    <property type="term" value="P:protein transport by the Sec complex"/>
    <property type="evidence" value="ECO:0007669"/>
    <property type="project" value="UniProtKB-UniRule"/>
</dbReference>
<dbReference type="FunFam" id="1.20.1640.10:FF:000004">
    <property type="entry name" value="Protein translocase subunit SecD"/>
    <property type="match status" value="1"/>
</dbReference>
<dbReference type="Gene3D" id="1.20.1640.10">
    <property type="entry name" value="Multidrug efflux transporter AcrB transmembrane domain"/>
    <property type="match status" value="1"/>
</dbReference>
<comment type="subunit">
    <text evidence="10">Forms a complex with SecF. Part of the essential Sec protein translocation apparatus which comprises SecA, SecYEG and auxiliary proteins SecDF. Other proteins may also be involved.</text>
</comment>
<dbReference type="GO" id="GO:0006605">
    <property type="term" value="P:protein targeting"/>
    <property type="evidence" value="ECO:0007669"/>
    <property type="project" value="UniProtKB-UniRule"/>
</dbReference>
<organism evidence="14 15">
    <name type="scientific">Desulfovibrio piger</name>
    <dbReference type="NCBI Taxonomy" id="901"/>
    <lineage>
        <taxon>Bacteria</taxon>
        <taxon>Pseudomonadati</taxon>
        <taxon>Thermodesulfobacteriota</taxon>
        <taxon>Desulfovibrionia</taxon>
        <taxon>Desulfovibrionales</taxon>
        <taxon>Desulfovibrionaceae</taxon>
        <taxon>Desulfovibrio</taxon>
    </lineage>
</organism>
<dbReference type="Proteomes" id="UP000186323">
    <property type="component" value="Chromosome I"/>
</dbReference>
<dbReference type="InterPro" id="IPR022813">
    <property type="entry name" value="SecD/SecF_arch_bac"/>
</dbReference>
<evidence type="ECO:0000256" key="1">
    <source>
        <dbReference type="ARBA" id="ARBA00004651"/>
    </source>
</evidence>
<evidence type="ECO:0000256" key="7">
    <source>
        <dbReference type="ARBA" id="ARBA00022989"/>
    </source>
</evidence>
<evidence type="ECO:0000256" key="5">
    <source>
        <dbReference type="ARBA" id="ARBA00022692"/>
    </source>
</evidence>
<keyword evidence="2 10" id="KW-0813">Transport</keyword>
<dbReference type="InterPro" id="IPR048631">
    <property type="entry name" value="SecD_1st"/>
</dbReference>
<dbReference type="Pfam" id="PF07549">
    <property type="entry name" value="Sec_GG"/>
    <property type="match status" value="1"/>
</dbReference>
<sequence length="526" mass="56713">MIGLRSRLAVAVLVFGLCLVYALPSVPYIGTALENVLPSKKINLGLDLKGGIHLTLGVDVAKAVSNSLALAGQDIRRLAKDEKIVVLHPRVVGNDTLEFVLPRVEDEARLQEILQKHFPQLKVAEPRRSEAGLRYVAEFRPEEIRRIEDMSLDQALRTIRNRIDQFGVAEPDIRKQEGNRIQVQLPGLSDPRRAVQILGQTAHLEFHLVRDDVDPNKAVLPSGFMALPLLEKGHDGSETATRLIAVEKDTMLSGEDVADAQPTFEKNRASVSLSFNSRGATLFENITGENVGRRMAIVLDNKVYSAPVIQQRIAGGRAVITGQFTTQEATDLAIVLRAGSLPAPVSVLEERTVGPSLGQESIDSGINAALVGAAAVVVFMAIYYGMSGVIADVMLCFTMLIVMAGMAAFGATLTLPGIAGIVLTIGMAVDANVLIYERIREELHLGLSPLAAVKAGFERATISITDSNLTTIIATVILYQFGTGPIRGFAVTLSLGIVASMFTAIFVSRAIFEYWARKCGPKGISI</sequence>
<proteinExistence type="inferred from homology"/>
<comment type="subcellular location">
    <subcellularLocation>
        <location evidence="1 10">Cell membrane</location>
        <topology evidence="1 10">Multi-pass membrane protein</topology>
    </subcellularLocation>
</comment>
<dbReference type="InterPro" id="IPR048634">
    <property type="entry name" value="SecD_SecF_C"/>
</dbReference>
<keyword evidence="4" id="KW-0997">Cell inner membrane</keyword>
<dbReference type="NCBIfam" id="TIGR01129">
    <property type="entry name" value="secD"/>
    <property type="match status" value="1"/>
</dbReference>
<reference evidence="15" key="1">
    <citation type="submission" date="2016-10" db="EMBL/GenBank/DDBJ databases">
        <authorList>
            <person name="Wegmann U."/>
        </authorList>
    </citation>
    <scope>NUCLEOTIDE SEQUENCE [LARGE SCALE GENOMIC DNA]</scope>
</reference>
<feature type="transmembrane region" description="Helical" evidence="10">
    <location>
        <begin position="488"/>
        <end position="512"/>
    </location>
</feature>
<comment type="similarity">
    <text evidence="10">Belongs to the SecD/SecF family. SecD subfamily.</text>
</comment>
<dbReference type="FunFam" id="3.30.1360.200:FF:000002">
    <property type="entry name" value="Preprotein translocase subunit SecD"/>
    <property type="match status" value="1"/>
</dbReference>
<dbReference type="Pfam" id="PF02355">
    <property type="entry name" value="SecD_SecF_C"/>
    <property type="match status" value="1"/>
</dbReference>
<evidence type="ECO:0000256" key="10">
    <source>
        <dbReference type="HAMAP-Rule" id="MF_01463"/>
    </source>
</evidence>
<evidence type="ECO:0000256" key="8">
    <source>
        <dbReference type="ARBA" id="ARBA00023010"/>
    </source>
</evidence>
<keyword evidence="8 10" id="KW-0811">Translocation</keyword>
<comment type="caution">
    <text evidence="10">Lacks conserved residue(s) required for the propagation of feature annotation.</text>
</comment>
<protein>
    <recommendedName>
        <fullName evidence="10">Protein translocase subunit SecD</fullName>
    </recommendedName>
</protein>
<dbReference type="EMBL" id="LT630450">
    <property type="protein sequence ID" value="SFV72107.1"/>
    <property type="molecule type" value="Genomic_DNA"/>
</dbReference>
<evidence type="ECO:0000256" key="3">
    <source>
        <dbReference type="ARBA" id="ARBA00022475"/>
    </source>
</evidence>
<dbReference type="InterPro" id="IPR022646">
    <property type="entry name" value="SecD/SecF_CS"/>
</dbReference>
<dbReference type="PANTHER" id="PTHR30081">
    <property type="entry name" value="PROTEIN-EXPORT MEMBRANE PROTEIN SEC"/>
    <property type="match status" value="1"/>
</dbReference>
<keyword evidence="6 10" id="KW-0653">Protein transport</keyword>
<dbReference type="Pfam" id="PF21760">
    <property type="entry name" value="SecD_1st"/>
    <property type="match status" value="1"/>
</dbReference>
<keyword evidence="5 10" id="KW-0812">Transmembrane</keyword>
<evidence type="ECO:0000313" key="14">
    <source>
        <dbReference type="EMBL" id="SFV72107.1"/>
    </source>
</evidence>
<keyword evidence="9 10" id="KW-0472">Membrane</keyword>
<keyword evidence="3 10" id="KW-1003">Cell membrane</keyword>
<evidence type="ECO:0000256" key="9">
    <source>
        <dbReference type="ARBA" id="ARBA00023136"/>
    </source>
</evidence>
<dbReference type="SUPFAM" id="SSF82866">
    <property type="entry name" value="Multidrug efflux transporter AcrB transmembrane domain"/>
    <property type="match status" value="1"/>
</dbReference>
<name>A0A1K1LBL5_9BACT</name>